<accession>A0A4Q7X0K7</accession>
<dbReference type="EMBL" id="SHKR01000012">
    <property type="protein sequence ID" value="RZU15629.1"/>
    <property type="molecule type" value="Genomic_DNA"/>
</dbReference>
<dbReference type="GO" id="GO:0005829">
    <property type="term" value="C:cytosol"/>
    <property type="evidence" value="ECO:0007669"/>
    <property type="project" value="TreeGrafter"/>
</dbReference>
<protein>
    <submittedName>
        <fullName evidence="2">Oxidoreductase</fullName>
    </submittedName>
</protein>
<dbReference type="AlphaFoldDB" id="A0A4Q7X0K7"/>
<dbReference type="Gene3D" id="3.20.20.100">
    <property type="entry name" value="NADP-dependent oxidoreductase domain"/>
    <property type="match status" value="1"/>
</dbReference>
<dbReference type="PANTHER" id="PTHR43364">
    <property type="entry name" value="NADH-SPECIFIC METHYLGLYOXAL REDUCTASE-RELATED"/>
    <property type="match status" value="1"/>
</dbReference>
<dbReference type="SUPFAM" id="SSF51430">
    <property type="entry name" value="NAD(P)-linked oxidoreductase"/>
    <property type="match status" value="1"/>
</dbReference>
<organism evidence="2 3">
    <name type="scientific">Kribbella rubisoli</name>
    <dbReference type="NCBI Taxonomy" id="3075929"/>
    <lineage>
        <taxon>Bacteria</taxon>
        <taxon>Bacillati</taxon>
        <taxon>Actinomycetota</taxon>
        <taxon>Actinomycetes</taxon>
        <taxon>Propionibacteriales</taxon>
        <taxon>Kribbellaceae</taxon>
        <taxon>Kribbella</taxon>
    </lineage>
</organism>
<feature type="domain" description="NADP-dependent oxidoreductase" evidence="1">
    <location>
        <begin position="23"/>
        <end position="303"/>
    </location>
</feature>
<sequence length="315" mass="34303">MVIEPTVMETVELTRAGVTVSRVVLGLMRIKNLSDAEIRELVGTARDAGVTMFDHADIYGGSHGCEQRYGDAQAVPESERDQVTIQSKVGIRSGYFDFSREHIISSVEQSLTALRTDHLDILLLHRPDTLMEPDEVAEAFDELHSAGKVAAFGVSNHTPGQIELLARSVRQPLVANQLQFSIANAALVAQGLAANIMGLDQSADRDLGILDYSRLNNMTIQTWGSVQKPPPGGVFIGDRENYGPLNEALDELAAAYNVTPDAIAIAWIARHPANMQIVIGTTNPRRVQDSATGAAIRLTREEWYHLFTAAGHTLP</sequence>
<dbReference type="PANTHER" id="PTHR43364:SF1">
    <property type="entry name" value="OXIDOREDUCTASE YDHF"/>
    <property type="match status" value="1"/>
</dbReference>
<evidence type="ECO:0000313" key="2">
    <source>
        <dbReference type="EMBL" id="RZU15629.1"/>
    </source>
</evidence>
<dbReference type="Proteomes" id="UP000292027">
    <property type="component" value="Unassembled WGS sequence"/>
</dbReference>
<dbReference type="Pfam" id="PF00248">
    <property type="entry name" value="Aldo_ket_red"/>
    <property type="match status" value="1"/>
</dbReference>
<name>A0A4Q7X0K7_9ACTN</name>
<gene>
    <name evidence="2" type="ORF">EV645_3167</name>
</gene>
<dbReference type="InterPro" id="IPR036812">
    <property type="entry name" value="NAD(P)_OxRdtase_dom_sf"/>
</dbReference>
<evidence type="ECO:0000313" key="3">
    <source>
        <dbReference type="Proteomes" id="UP000292027"/>
    </source>
</evidence>
<keyword evidence="3" id="KW-1185">Reference proteome</keyword>
<dbReference type="InterPro" id="IPR023210">
    <property type="entry name" value="NADP_OxRdtase_dom"/>
</dbReference>
<dbReference type="PRINTS" id="PR00069">
    <property type="entry name" value="ALDKETRDTASE"/>
</dbReference>
<evidence type="ECO:0000259" key="1">
    <source>
        <dbReference type="Pfam" id="PF00248"/>
    </source>
</evidence>
<dbReference type="GO" id="GO:0016491">
    <property type="term" value="F:oxidoreductase activity"/>
    <property type="evidence" value="ECO:0007669"/>
    <property type="project" value="InterPro"/>
</dbReference>
<comment type="caution">
    <text evidence="2">The sequence shown here is derived from an EMBL/GenBank/DDBJ whole genome shotgun (WGS) entry which is preliminary data.</text>
</comment>
<dbReference type="CDD" id="cd19092">
    <property type="entry name" value="AKR_BsYcsN_EcYdhF-like"/>
    <property type="match status" value="1"/>
</dbReference>
<dbReference type="InterPro" id="IPR050523">
    <property type="entry name" value="AKR_Detox_Biosynth"/>
</dbReference>
<reference evidence="2 3" key="1">
    <citation type="journal article" date="2015" name="Stand. Genomic Sci.">
        <title>Genomic Encyclopedia of Bacterial and Archaeal Type Strains, Phase III: the genomes of soil and plant-associated and newly described type strains.</title>
        <authorList>
            <person name="Whitman W.B."/>
            <person name="Woyke T."/>
            <person name="Klenk H.P."/>
            <person name="Zhou Y."/>
            <person name="Lilburn T.G."/>
            <person name="Beck B.J."/>
            <person name="De Vos P."/>
            <person name="Vandamme P."/>
            <person name="Eisen J.A."/>
            <person name="Garrity G."/>
            <person name="Hugenholtz P."/>
            <person name="Kyrpides N.C."/>
        </authorList>
    </citation>
    <scope>NUCLEOTIDE SEQUENCE [LARGE SCALE GENOMIC DNA]</scope>
    <source>
        <strain evidence="2 3">VKM Ac-2540</strain>
    </source>
</reference>
<proteinExistence type="predicted"/>
<dbReference type="InterPro" id="IPR020471">
    <property type="entry name" value="AKR"/>
</dbReference>